<dbReference type="OrthoDB" id="826511at2"/>
<comment type="caution">
    <text evidence="2">The sequence shown here is derived from an EMBL/GenBank/DDBJ whole genome shotgun (WGS) entry which is preliminary data.</text>
</comment>
<feature type="transmembrane region" description="Helical" evidence="1">
    <location>
        <begin position="85"/>
        <end position="104"/>
    </location>
</feature>
<feature type="transmembrane region" description="Helical" evidence="1">
    <location>
        <begin position="48"/>
        <end position="65"/>
    </location>
</feature>
<feature type="transmembrane region" description="Helical" evidence="1">
    <location>
        <begin position="6"/>
        <end position="28"/>
    </location>
</feature>
<dbReference type="EMBL" id="VOHE01000009">
    <property type="protein sequence ID" value="TWT17172.1"/>
    <property type="molecule type" value="Genomic_DNA"/>
</dbReference>
<keyword evidence="3" id="KW-1185">Reference proteome</keyword>
<keyword evidence="1" id="KW-0812">Transmembrane</keyword>
<evidence type="ECO:0000313" key="2">
    <source>
        <dbReference type="EMBL" id="TWT17172.1"/>
    </source>
</evidence>
<feature type="transmembrane region" description="Helical" evidence="1">
    <location>
        <begin position="125"/>
        <end position="145"/>
    </location>
</feature>
<evidence type="ECO:0000313" key="3">
    <source>
        <dbReference type="Proteomes" id="UP000315949"/>
    </source>
</evidence>
<keyword evidence="1" id="KW-1133">Transmembrane helix</keyword>
<dbReference type="AlphaFoldDB" id="A0A5C5TV52"/>
<organism evidence="2 3">
    <name type="scientific">Luteimonas wenzhouensis</name>
    <dbReference type="NCBI Taxonomy" id="2599615"/>
    <lineage>
        <taxon>Bacteria</taxon>
        <taxon>Pseudomonadati</taxon>
        <taxon>Pseudomonadota</taxon>
        <taxon>Gammaproteobacteria</taxon>
        <taxon>Lysobacterales</taxon>
        <taxon>Lysobacteraceae</taxon>
        <taxon>Luteimonas</taxon>
    </lineage>
</organism>
<evidence type="ECO:0000256" key="1">
    <source>
        <dbReference type="SAM" id="Phobius"/>
    </source>
</evidence>
<dbReference type="RefSeq" id="WP_146313479.1">
    <property type="nucleotide sequence ID" value="NZ_VOHE01000009.1"/>
</dbReference>
<dbReference type="Pfam" id="PF09980">
    <property type="entry name" value="DUF2214"/>
    <property type="match status" value="1"/>
</dbReference>
<protein>
    <submittedName>
        <fullName evidence="2">DUF2214 family protein</fullName>
    </submittedName>
</protein>
<gene>
    <name evidence="2" type="ORF">FQY79_13845</name>
</gene>
<dbReference type="Proteomes" id="UP000315949">
    <property type="component" value="Unassembled WGS sequence"/>
</dbReference>
<dbReference type="InterPro" id="IPR018706">
    <property type="entry name" value="DUF2214_membrane"/>
</dbReference>
<sequence>MFCDFLLASAHHLLLFGLVAMLAIQSALLARPIDAAAARRLVGVDRGYGTAAGLLLLAGVARVFWGVKGAGFYLHNPWFHAKVGAFVLAALLSILPTLAFIGWRRQATQQPGWTPEPDRVARIRTLVRIELALVALIFVFAAAMARHGGL</sequence>
<proteinExistence type="predicted"/>
<accession>A0A5C5TV52</accession>
<reference evidence="2 3" key="1">
    <citation type="submission" date="2019-07" db="EMBL/GenBank/DDBJ databases">
        <title>Luteimonas sp. YD-1 nov., isolated from acidic soil.</title>
        <authorList>
            <person name="Zhou J."/>
        </authorList>
    </citation>
    <scope>NUCLEOTIDE SEQUENCE [LARGE SCALE GENOMIC DNA]</scope>
    <source>
        <strain evidence="2 3">YD-1</strain>
    </source>
</reference>
<keyword evidence="1" id="KW-0472">Membrane</keyword>
<name>A0A5C5TV52_9GAMM</name>